<reference evidence="2" key="1">
    <citation type="journal article" date="2022" name="Int. J. Mol. Sci.">
        <title>Draft Genome of Tanacetum Coccineum: Genomic Comparison of Closely Related Tanacetum-Family Plants.</title>
        <authorList>
            <person name="Yamashiro T."/>
            <person name="Shiraishi A."/>
            <person name="Nakayama K."/>
            <person name="Satake H."/>
        </authorList>
    </citation>
    <scope>NUCLEOTIDE SEQUENCE</scope>
</reference>
<evidence type="ECO:0000313" key="3">
    <source>
        <dbReference type="Proteomes" id="UP001151760"/>
    </source>
</evidence>
<evidence type="ECO:0000256" key="1">
    <source>
        <dbReference type="SAM" id="MobiDB-lite"/>
    </source>
</evidence>
<evidence type="ECO:0000313" key="2">
    <source>
        <dbReference type="EMBL" id="GJT21212.1"/>
    </source>
</evidence>
<organism evidence="2 3">
    <name type="scientific">Tanacetum coccineum</name>
    <dbReference type="NCBI Taxonomy" id="301880"/>
    <lineage>
        <taxon>Eukaryota</taxon>
        <taxon>Viridiplantae</taxon>
        <taxon>Streptophyta</taxon>
        <taxon>Embryophyta</taxon>
        <taxon>Tracheophyta</taxon>
        <taxon>Spermatophyta</taxon>
        <taxon>Magnoliopsida</taxon>
        <taxon>eudicotyledons</taxon>
        <taxon>Gunneridae</taxon>
        <taxon>Pentapetalae</taxon>
        <taxon>asterids</taxon>
        <taxon>campanulids</taxon>
        <taxon>Asterales</taxon>
        <taxon>Asteraceae</taxon>
        <taxon>Asteroideae</taxon>
        <taxon>Anthemideae</taxon>
        <taxon>Anthemidinae</taxon>
        <taxon>Tanacetum</taxon>
    </lineage>
</organism>
<dbReference type="Proteomes" id="UP001151760">
    <property type="component" value="Unassembled WGS sequence"/>
</dbReference>
<dbReference type="EMBL" id="BQNB010013870">
    <property type="protein sequence ID" value="GJT21212.1"/>
    <property type="molecule type" value="Genomic_DNA"/>
</dbReference>
<keyword evidence="3" id="KW-1185">Reference proteome</keyword>
<comment type="caution">
    <text evidence="2">The sequence shown here is derived from an EMBL/GenBank/DDBJ whole genome shotgun (WGS) entry which is preliminary data.</text>
</comment>
<name>A0ABQ5C525_9ASTR</name>
<feature type="region of interest" description="Disordered" evidence="1">
    <location>
        <begin position="1"/>
        <end position="44"/>
    </location>
</feature>
<feature type="compositionally biased region" description="Basic and acidic residues" evidence="1">
    <location>
        <begin position="12"/>
        <end position="25"/>
    </location>
</feature>
<sequence length="103" mass="11446">MKMKKKNIKNSTLKDTEPEEERKGNAEMTDAGYDDSTQQTTYEQVKDVDNEVVSMMNVKVHHEEPSTQTPPLLTIHVMVIPETSTAAAPTIPPTIPSITPLPQ</sequence>
<proteinExistence type="predicted"/>
<protein>
    <submittedName>
        <fullName evidence="2">Uncharacterized protein</fullName>
    </submittedName>
</protein>
<accession>A0ABQ5C525</accession>
<reference evidence="2" key="2">
    <citation type="submission" date="2022-01" db="EMBL/GenBank/DDBJ databases">
        <authorList>
            <person name="Yamashiro T."/>
            <person name="Shiraishi A."/>
            <person name="Satake H."/>
            <person name="Nakayama K."/>
        </authorList>
    </citation>
    <scope>NUCLEOTIDE SEQUENCE</scope>
</reference>
<gene>
    <name evidence="2" type="ORF">Tco_0891149</name>
</gene>